<dbReference type="Pfam" id="PF18813">
    <property type="entry name" value="PBECR4"/>
    <property type="match status" value="1"/>
</dbReference>
<dbReference type="GeneID" id="78289605"/>
<accession>A0A1I0HWV6</accession>
<dbReference type="RefSeq" id="WP_092356895.1">
    <property type="nucleotide sequence ID" value="NZ_CAMTSG010000003.1"/>
</dbReference>
<feature type="domain" description="Phage-Barnase-EndoU-ColicinE5/D-RelE like nuclease 4" evidence="1">
    <location>
        <begin position="20"/>
        <end position="181"/>
    </location>
</feature>
<dbReference type="AlphaFoldDB" id="A0A1I0HWV6"/>
<dbReference type="EMBL" id="FOIN01000062">
    <property type="protein sequence ID" value="SET87689.1"/>
    <property type="molecule type" value="Genomic_DNA"/>
</dbReference>
<gene>
    <name evidence="2" type="ORF">SAMN04489758_1628</name>
</gene>
<organism evidence="2 3">
    <name type="scientific">Thomasclavelia cocleata</name>
    <dbReference type="NCBI Taxonomy" id="69824"/>
    <lineage>
        <taxon>Bacteria</taxon>
        <taxon>Bacillati</taxon>
        <taxon>Bacillota</taxon>
        <taxon>Erysipelotrichia</taxon>
        <taxon>Erysipelotrichales</taxon>
        <taxon>Coprobacillaceae</taxon>
        <taxon>Thomasclavelia</taxon>
    </lineage>
</organism>
<sequence>MAEQTSFKTRVKEIAITESKNYKDVFVDHQYLICSKGFKKRDYYILSAEKDNFLHLVGINTDLSAASFFDKCYDGTLNEDDFDFNKEGKNENSIKGSVRRKIKSLEKISTLFQDDILIEEDFRKNKIVCAIATTDTQITLGFSDGTVSRPKTLLKGNELKTNPLTVDLVLSKKRNEKKFNKIVIGNTELVKEFSDKISNLITEEIK</sequence>
<reference evidence="3" key="1">
    <citation type="submission" date="2016-10" db="EMBL/GenBank/DDBJ databases">
        <authorList>
            <person name="Varghese N."/>
            <person name="Submissions S."/>
        </authorList>
    </citation>
    <scope>NUCLEOTIDE SEQUENCE [LARGE SCALE GENOMIC DNA]</scope>
    <source>
        <strain evidence="3">DSM 1551</strain>
    </source>
</reference>
<evidence type="ECO:0000259" key="1">
    <source>
        <dbReference type="Pfam" id="PF18813"/>
    </source>
</evidence>
<dbReference type="Proteomes" id="UP000198558">
    <property type="component" value="Unassembled WGS sequence"/>
</dbReference>
<dbReference type="OrthoDB" id="2036826at2"/>
<evidence type="ECO:0000313" key="2">
    <source>
        <dbReference type="EMBL" id="SET87689.1"/>
    </source>
</evidence>
<name>A0A1I0HWV6_9FIRM</name>
<protein>
    <recommendedName>
        <fullName evidence="1">Phage-Barnase-EndoU-ColicinE5/D-RelE like nuclease 4 domain-containing protein</fullName>
    </recommendedName>
</protein>
<evidence type="ECO:0000313" key="3">
    <source>
        <dbReference type="Proteomes" id="UP000198558"/>
    </source>
</evidence>
<keyword evidence="3" id="KW-1185">Reference proteome</keyword>
<dbReference type="InterPro" id="IPR041420">
    <property type="entry name" value="PBECR4"/>
</dbReference>
<proteinExistence type="predicted"/>